<gene>
    <name evidence="2" type="ORF">RFI_37684</name>
</gene>
<protein>
    <submittedName>
        <fullName evidence="2">Uncharacterized protein</fullName>
    </submittedName>
</protein>
<evidence type="ECO:0000313" key="3">
    <source>
        <dbReference type="Proteomes" id="UP000023152"/>
    </source>
</evidence>
<organism evidence="2 3">
    <name type="scientific">Reticulomyxa filosa</name>
    <dbReference type="NCBI Taxonomy" id="46433"/>
    <lineage>
        <taxon>Eukaryota</taxon>
        <taxon>Sar</taxon>
        <taxon>Rhizaria</taxon>
        <taxon>Retaria</taxon>
        <taxon>Foraminifera</taxon>
        <taxon>Monothalamids</taxon>
        <taxon>Reticulomyxidae</taxon>
        <taxon>Reticulomyxa</taxon>
    </lineage>
</organism>
<dbReference type="EMBL" id="ASPP01042928">
    <property type="protein sequence ID" value="ETN99784.1"/>
    <property type="molecule type" value="Genomic_DNA"/>
</dbReference>
<proteinExistence type="predicted"/>
<sequence>MEENKKKEKNGKNKKSVQKFKRKIKQKKDANEEKKDRKKKIKKRKKMIEKKIKKRKKKEKRKKKQVRIALEFGEMTFMSGNTQIRYSQAWTNFTYCAPMETANEFGNVWQLRLETLEYLPST</sequence>
<accession>X6LGD3</accession>
<reference evidence="2 3" key="1">
    <citation type="journal article" date="2013" name="Curr. Biol.">
        <title>The Genome of the Foraminiferan Reticulomyxa filosa.</title>
        <authorList>
            <person name="Glockner G."/>
            <person name="Hulsmann N."/>
            <person name="Schleicher M."/>
            <person name="Noegel A.A."/>
            <person name="Eichinger L."/>
            <person name="Gallinger C."/>
            <person name="Pawlowski J."/>
            <person name="Sierra R."/>
            <person name="Euteneuer U."/>
            <person name="Pillet L."/>
            <person name="Moustafa A."/>
            <person name="Platzer M."/>
            <person name="Groth M."/>
            <person name="Szafranski K."/>
            <person name="Schliwa M."/>
        </authorList>
    </citation>
    <scope>NUCLEOTIDE SEQUENCE [LARGE SCALE GENOMIC DNA]</scope>
</reference>
<feature type="compositionally biased region" description="Basic residues" evidence="1">
    <location>
        <begin position="7"/>
        <end position="26"/>
    </location>
</feature>
<feature type="region of interest" description="Disordered" evidence="1">
    <location>
        <begin position="1"/>
        <end position="65"/>
    </location>
</feature>
<evidence type="ECO:0000313" key="2">
    <source>
        <dbReference type="EMBL" id="ETN99784.1"/>
    </source>
</evidence>
<comment type="caution">
    <text evidence="2">The sequence shown here is derived from an EMBL/GenBank/DDBJ whole genome shotgun (WGS) entry which is preliminary data.</text>
</comment>
<dbReference type="AlphaFoldDB" id="X6LGD3"/>
<evidence type="ECO:0000256" key="1">
    <source>
        <dbReference type="SAM" id="MobiDB-lite"/>
    </source>
</evidence>
<name>X6LGD3_RETFI</name>
<keyword evidence="3" id="KW-1185">Reference proteome</keyword>
<dbReference type="Proteomes" id="UP000023152">
    <property type="component" value="Unassembled WGS sequence"/>
</dbReference>
<feature type="compositionally biased region" description="Basic residues" evidence="1">
    <location>
        <begin position="36"/>
        <end position="65"/>
    </location>
</feature>